<evidence type="ECO:0000256" key="1">
    <source>
        <dbReference type="SAM" id="MobiDB-lite"/>
    </source>
</evidence>
<organism evidence="2 3">
    <name type="scientific">Daphnia sinensis</name>
    <dbReference type="NCBI Taxonomy" id="1820382"/>
    <lineage>
        <taxon>Eukaryota</taxon>
        <taxon>Metazoa</taxon>
        <taxon>Ecdysozoa</taxon>
        <taxon>Arthropoda</taxon>
        <taxon>Crustacea</taxon>
        <taxon>Branchiopoda</taxon>
        <taxon>Diplostraca</taxon>
        <taxon>Cladocera</taxon>
        <taxon>Anomopoda</taxon>
        <taxon>Daphniidae</taxon>
        <taxon>Daphnia</taxon>
        <taxon>Daphnia similis group</taxon>
    </lineage>
</organism>
<protein>
    <submittedName>
        <fullName evidence="2">Uncharacterized protein</fullName>
    </submittedName>
</protein>
<reference evidence="2 3" key="1">
    <citation type="submission" date="2022-05" db="EMBL/GenBank/DDBJ databases">
        <title>A multi-omics perspective on studying reproductive biology in Daphnia sinensis.</title>
        <authorList>
            <person name="Jia J."/>
        </authorList>
    </citation>
    <scope>NUCLEOTIDE SEQUENCE [LARGE SCALE GENOMIC DNA]</scope>
    <source>
        <strain evidence="2 3">WSL</strain>
    </source>
</reference>
<dbReference type="EMBL" id="WJBH02000006">
    <property type="protein sequence ID" value="KAI9557334.1"/>
    <property type="molecule type" value="Genomic_DNA"/>
</dbReference>
<keyword evidence="3" id="KW-1185">Reference proteome</keyword>
<dbReference type="Proteomes" id="UP000820818">
    <property type="component" value="Linkage Group LG6"/>
</dbReference>
<accession>A0AAD5KQG0</accession>
<evidence type="ECO:0000313" key="2">
    <source>
        <dbReference type="EMBL" id="KAI9557334.1"/>
    </source>
</evidence>
<gene>
    <name evidence="2" type="ORF">GHT06_017162</name>
</gene>
<sequence length="169" mass="18626">MLKCGAAPDVENWDHHDGFKIVGTYGINFLFCIELSGLPILNDSNTGRGQREKKKKKLSLPGETTTDIKSDEEEKPLMALKKRPFKGRTSLPLPPTGLLVAKQSTNLSSKATQETSCGLIEQIVRRMREVDAHHTRVKGSTVAPGQVVHSPLVPADRRIASTSDIYTYD</sequence>
<name>A0AAD5KQG0_9CRUS</name>
<feature type="region of interest" description="Disordered" evidence="1">
    <location>
        <begin position="43"/>
        <end position="74"/>
    </location>
</feature>
<dbReference type="AlphaFoldDB" id="A0AAD5KQG0"/>
<comment type="caution">
    <text evidence="2">The sequence shown here is derived from an EMBL/GenBank/DDBJ whole genome shotgun (WGS) entry which is preliminary data.</text>
</comment>
<proteinExistence type="predicted"/>
<evidence type="ECO:0000313" key="3">
    <source>
        <dbReference type="Proteomes" id="UP000820818"/>
    </source>
</evidence>